<evidence type="ECO:0000313" key="1">
    <source>
        <dbReference type="EMBL" id="OJT01432.1"/>
    </source>
</evidence>
<accession>A0A1M2V1H3</accession>
<proteinExistence type="predicted"/>
<dbReference type="AlphaFoldDB" id="A0A1M2V1H3"/>
<dbReference type="Gene3D" id="2.40.50.870">
    <property type="entry name" value="Protein of unknown function (DUF3299)"/>
    <property type="match status" value="1"/>
</dbReference>
<protein>
    <recommendedName>
        <fullName evidence="3">DUF3299 domain-containing protein</fullName>
    </recommendedName>
</protein>
<dbReference type="Pfam" id="PF11736">
    <property type="entry name" value="DUF3299"/>
    <property type="match status" value="1"/>
</dbReference>
<gene>
    <name evidence="1" type="ORF">BEE62_06875</name>
</gene>
<sequence>MSSKNIHLSEIKCDRLWVTHALTAALLISMLAVHAAAHASPRAVGWHDLVPIGWPDKDPLDGQDVSSLDDEDPEAQRLYQILRDYLDNAPVVEELDGQAVQIPGYIVPVRFEAGTRRIQEFLLVPFYGACIHVPPPASNQIVLVDASDSKAKFPANPADPVIVAGTLRIDRSESELAVSSYHLTASHVIAY</sequence>
<keyword evidence="2" id="KW-1185">Reference proteome</keyword>
<reference evidence="1" key="1">
    <citation type="submission" date="2016-11" db="EMBL/GenBank/DDBJ databases">
        <title>Draft Genome Sequence of Marinobacter hydrocarbonoclasticus strain STW2, a polyaromatic aromatic hydrocarbon degrading and denitrifying bacterium from rhizosphere of Seagrass Enhalus acodoides.</title>
        <authorList>
            <person name="Ling J."/>
            <person name="Dong J."/>
        </authorList>
    </citation>
    <scope>NUCLEOTIDE SEQUENCE [LARGE SCALE GENOMIC DNA]</scope>
    <source>
        <strain evidence="1">STW2</strain>
    </source>
</reference>
<organism evidence="1 2">
    <name type="scientific">Marinobacter nauticus</name>
    <name type="common">Marinobacter hydrocarbonoclasticus</name>
    <name type="synonym">Marinobacter aquaeolei</name>
    <dbReference type="NCBI Taxonomy" id="2743"/>
    <lineage>
        <taxon>Bacteria</taxon>
        <taxon>Pseudomonadati</taxon>
        <taxon>Pseudomonadota</taxon>
        <taxon>Gammaproteobacteria</taxon>
        <taxon>Pseudomonadales</taxon>
        <taxon>Marinobacteraceae</taxon>
        <taxon>Marinobacter</taxon>
    </lineage>
</organism>
<dbReference type="Proteomes" id="UP000183986">
    <property type="component" value="Unassembled WGS sequence"/>
</dbReference>
<comment type="caution">
    <text evidence="1">The sequence shown here is derived from an EMBL/GenBank/DDBJ whole genome shotgun (WGS) entry which is preliminary data.</text>
</comment>
<evidence type="ECO:0000313" key="2">
    <source>
        <dbReference type="Proteomes" id="UP000183986"/>
    </source>
</evidence>
<evidence type="ECO:0008006" key="3">
    <source>
        <dbReference type="Google" id="ProtNLM"/>
    </source>
</evidence>
<dbReference type="OrthoDB" id="9784998at2"/>
<dbReference type="EMBL" id="MPKY01000001">
    <property type="protein sequence ID" value="OJT01432.1"/>
    <property type="molecule type" value="Genomic_DNA"/>
</dbReference>
<name>A0A1M2V1H3_MARNT</name>
<dbReference type="InterPro" id="IPR021727">
    <property type="entry name" value="DUF3299"/>
</dbReference>